<evidence type="ECO:0000256" key="4">
    <source>
        <dbReference type="ARBA" id="ARBA00024293"/>
    </source>
</evidence>
<evidence type="ECO:0000259" key="5">
    <source>
        <dbReference type="SMART" id="SM00824"/>
    </source>
</evidence>
<dbReference type="InterPro" id="IPR029058">
    <property type="entry name" value="AB_hydrolase_fold"/>
</dbReference>
<comment type="similarity">
    <text evidence="1">Belongs to the thioesterase family.</text>
</comment>
<proteinExistence type="inferred from homology"/>
<dbReference type="Pfam" id="PF00975">
    <property type="entry name" value="Thioesterase"/>
    <property type="match status" value="1"/>
</dbReference>
<dbReference type="GO" id="GO:0008610">
    <property type="term" value="P:lipid biosynthetic process"/>
    <property type="evidence" value="ECO:0007669"/>
    <property type="project" value="TreeGrafter"/>
</dbReference>
<organism evidence="6 7">
    <name type="scientific">Nocardia tenerifensis</name>
    <dbReference type="NCBI Taxonomy" id="228006"/>
    <lineage>
        <taxon>Bacteria</taxon>
        <taxon>Bacillati</taxon>
        <taxon>Actinomycetota</taxon>
        <taxon>Actinomycetes</taxon>
        <taxon>Mycobacteriales</taxon>
        <taxon>Nocardiaceae</taxon>
        <taxon>Nocardia</taxon>
    </lineage>
</organism>
<reference evidence="6 7" key="1">
    <citation type="submission" date="2018-05" db="EMBL/GenBank/DDBJ databases">
        <title>Genomic Encyclopedia of Type Strains, Phase IV (KMG-IV): sequencing the most valuable type-strain genomes for metagenomic binning, comparative biology and taxonomic classification.</title>
        <authorList>
            <person name="Goeker M."/>
        </authorList>
    </citation>
    <scope>NUCLEOTIDE SEQUENCE [LARGE SCALE GENOMIC DNA]</scope>
    <source>
        <strain evidence="6 7">DSM 44704</strain>
    </source>
</reference>
<dbReference type="Gene3D" id="3.40.50.1820">
    <property type="entry name" value="alpha/beta hydrolase"/>
    <property type="match status" value="1"/>
</dbReference>
<feature type="domain" description="Thioesterase TesA-like" evidence="5">
    <location>
        <begin position="28"/>
        <end position="249"/>
    </location>
</feature>
<dbReference type="OrthoDB" id="8480037at2"/>
<dbReference type="EMBL" id="QJKF01000001">
    <property type="protein sequence ID" value="PXX71464.1"/>
    <property type="molecule type" value="Genomic_DNA"/>
</dbReference>
<dbReference type="InterPro" id="IPR001031">
    <property type="entry name" value="Thioesterase"/>
</dbReference>
<comment type="catalytic activity">
    <reaction evidence="4">
        <text>a fatty acyl-CoA + H2O = a fatty acid + CoA + H(+)</text>
        <dbReference type="Rhea" id="RHEA:16781"/>
        <dbReference type="ChEBI" id="CHEBI:15377"/>
        <dbReference type="ChEBI" id="CHEBI:15378"/>
        <dbReference type="ChEBI" id="CHEBI:28868"/>
        <dbReference type="ChEBI" id="CHEBI:57287"/>
        <dbReference type="ChEBI" id="CHEBI:77636"/>
    </reaction>
</comment>
<evidence type="ECO:0000256" key="3">
    <source>
        <dbReference type="ARBA" id="ARBA00022801"/>
    </source>
</evidence>
<evidence type="ECO:0000256" key="2">
    <source>
        <dbReference type="ARBA" id="ARBA00015007"/>
    </source>
</evidence>
<dbReference type="InterPro" id="IPR020802">
    <property type="entry name" value="TesA-like"/>
</dbReference>
<dbReference type="InterPro" id="IPR012223">
    <property type="entry name" value="TEII"/>
</dbReference>
<protein>
    <recommendedName>
        <fullName evidence="2">Thioesterase TesA</fullName>
    </recommendedName>
</protein>
<accession>A0A318L019</accession>
<gene>
    <name evidence="6" type="ORF">DFR70_101887</name>
</gene>
<dbReference type="SUPFAM" id="SSF53474">
    <property type="entry name" value="alpha/beta-Hydrolases"/>
    <property type="match status" value="1"/>
</dbReference>
<evidence type="ECO:0000256" key="1">
    <source>
        <dbReference type="ARBA" id="ARBA00007169"/>
    </source>
</evidence>
<evidence type="ECO:0000313" key="7">
    <source>
        <dbReference type="Proteomes" id="UP000247569"/>
    </source>
</evidence>
<dbReference type="SMART" id="SM00824">
    <property type="entry name" value="PKS_TE"/>
    <property type="match status" value="1"/>
</dbReference>
<keyword evidence="7" id="KW-1185">Reference proteome</keyword>
<dbReference type="GO" id="GO:0016787">
    <property type="term" value="F:hydrolase activity"/>
    <property type="evidence" value="ECO:0007669"/>
    <property type="project" value="UniProtKB-KW"/>
</dbReference>
<dbReference type="Proteomes" id="UP000247569">
    <property type="component" value="Unassembled WGS sequence"/>
</dbReference>
<sequence length="258" mass="28476">MSTPGTPAETGAWVRRFHPAPDAATRLICFPHAGGSATFYFPVSRALSPEIDVLAIQYPGRLERRHEPCVENIHELADLVVEQIRPWLDRPVTLFGHSLGATLGFEVARRLESEGLSPLTLFASGRRAPSRYRDEYVHRYGDDALIEQIGRMSGTDARVLGDEEMLRMILPTIRGDYKAAETYRMRPGSPLACPISVLTGDDDPEVTLDEARAWAEHTGGRFELTVFEGGHFFLTDHAAAVLEQIRRVAAGVTAPGAR</sequence>
<evidence type="ECO:0000313" key="6">
    <source>
        <dbReference type="EMBL" id="PXX71464.1"/>
    </source>
</evidence>
<keyword evidence="3" id="KW-0378">Hydrolase</keyword>
<dbReference type="PANTHER" id="PTHR11487:SF0">
    <property type="entry name" value="S-ACYL FATTY ACID SYNTHASE THIOESTERASE, MEDIUM CHAIN"/>
    <property type="match status" value="1"/>
</dbReference>
<dbReference type="RefSeq" id="WP_040740467.1">
    <property type="nucleotide sequence ID" value="NZ_QJKF01000001.1"/>
</dbReference>
<comment type="caution">
    <text evidence="6">The sequence shown here is derived from an EMBL/GenBank/DDBJ whole genome shotgun (WGS) entry which is preliminary data.</text>
</comment>
<name>A0A318L019_9NOCA</name>
<dbReference type="AlphaFoldDB" id="A0A318L019"/>
<dbReference type="PANTHER" id="PTHR11487">
    <property type="entry name" value="THIOESTERASE"/>
    <property type="match status" value="1"/>
</dbReference>